<feature type="compositionally biased region" description="Polar residues" evidence="1">
    <location>
        <begin position="1404"/>
        <end position="1413"/>
    </location>
</feature>
<feature type="transmembrane region" description="Helical" evidence="2">
    <location>
        <begin position="1228"/>
        <end position="1247"/>
    </location>
</feature>
<name>A0AAW1NRG4_9CHLO</name>
<evidence type="ECO:0000313" key="5">
    <source>
        <dbReference type="Proteomes" id="UP001465755"/>
    </source>
</evidence>
<feature type="transmembrane region" description="Helical" evidence="2">
    <location>
        <begin position="950"/>
        <end position="974"/>
    </location>
</feature>
<gene>
    <name evidence="4" type="ORF">WJX73_006556</name>
</gene>
<dbReference type="GO" id="GO:0003843">
    <property type="term" value="F:1,3-beta-D-glucan synthase activity"/>
    <property type="evidence" value="ECO:0007669"/>
    <property type="project" value="InterPro"/>
</dbReference>
<keyword evidence="2" id="KW-0812">Transmembrane</keyword>
<proteinExistence type="predicted"/>
<dbReference type="GO" id="GO:0000148">
    <property type="term" value="C:1,3-beta-D-glucan synthase complex"/>
    <property type="evidence" value="ECO:0007669"/>
    <property type="project" value="InterPro"/>
</dbReference>
<keyword evidence="5" id="KW-1185">Reference proteome</keyword>
<comment type="caution">
    <text evidence="4">The sequence shown here is derived from an EMBL/GenBank/DDBJ whole genome shotgun (WGS) entry which is preliminary data.</text>
</comment>
<accession>A0AAW1NRG4</accession>
<dbReference type="GO" id="GO:0006075">
    <property type="term" value="P:(1-&gt;3)-beta-D-glucan biosynthetic process"/>
    <property type="evidence" value="ECO:0007669"/>
    <property type="project" value="InterPro"/>
</dbReference>
<dbReference type="EMBL" id="JALJOQ010000118">
    <property type="protein sequence ID" value="KAK9796256.1"/>
    <property type="molecule type" value="Genomic_DNA"/>
</dbReference>
<keyword evidence="2" id="KW-0472">Membrane</keyword>
<feature type="transmembrane region" description="Helical" evidence="2">
    <location>
        <begin position="1022"/>
        <end position="1045"/>
    </location>
</feature>
<feature type="transmembrane region" description="Helical" evidence="2">
    <location>
        <begin position="1361"/>
        <end position="1378"/>
    </location>
</feature>
<evidence type="ECO:0000259" key="3">
    <source>
        <dbReference type="Pfam" id="PF02364"/>
    </source>
</evidence>
<feature type="transmembrane region" description="Helical" evidence="2">
    <location>
        <begin position="1091"/>
        <end position="1107"/>
    </location>
</feature>
<protein>
    <recommendedName>
        <fullName evidence="3">Glycosyl transferase 48 domain-containing protein</fullName>
    </recommendedName>
</protein>
<sequence length="1433" mass="159881">MYNAPWGYFLAVFRVSPNFIAACFDTSLFFTIYAALFGLVKGYLQLNLGFLVNFEDVRSNFHQAPRHYAKVMRPLKSTTKHAGAGLSSVRTLPRNFSAMLSNVRGVFLNQPSAAAFVNLKSLDSQGLSTVAEESSRHGSLPLSSKSAQSGFTEDLELGGQSETSFLRNRIWGQFSEAWHEIVSDLRNSDCLSDQEVRALQFLDLRADRPGTHNINSFIKKKEAKDLPGLYEGVMMPAFFRAGILDVLVRADSLSDSQQTAVMEVRDWLVWLLTYSGGIDEADSATRCALRDFKPVHPCSTDKQLRARIGAVCEARKLLQAFLALKAPMAAWQASRGQIPRALAKAVGSLFQHYHALLTLVDNEMAVADSALRSRSSFMGMSLPGSSSTAALSANHQQIRNLRTRIGELSAGLLGEQWSETQYTDLVYIINDRFDLKHKVASHMLWVLSPVGVSASPRSHYAQRVIRFFLGSLRDRTMHRPPAVTELRSLTTLTPHLREPVIYPVSTEAVAEQFDLPHSSCQALDDLISTKYNGTSLMAYLRSTYPHEWNNFKERLEREMGTRWPWPHHDFSALSEIDFVRGGALYEQRHELMTWASCRGQLLLRTTTGMACYQRALRFHARSAMPANEAQALARSKYSYVVSSQVFGEDRKSAQGDARWRAHCIEKLLRGFPELLSVAYVDSRGNARQEGQTTQYSVLIGAVTDGSAADDSPGHVERYRIQLPVNDAIPLEGPRSGIMLGEGKPENQNHAIIFCFGECLQSIDMNQDNNFAEALKLPNMLGEFDKVDSQNGARSAATDDIVCVGFREWIFTEDAGAQGAFAASTEFAFGTISQRVMASPGAVRFHYGHPDLWNKLWVMTRGGVCKATKGLHISEDVYAGYNHVLRGGKIVFREFMEAGKGRDNGFDGINGFAAKVSGGNGEQMLSRDINRLGKRLDFFRMLSFYHSGPGFYLNTFLVLLGVYATVWAYLIVTIAGAQRLAIDDKGNLYNTITGRTAGLSVVTVLQLGFLGFLLYAAESCLEHGVLACAATIASHVITGSPLFFIFRARTQAFYFLEDVLYGGAQYVATGRGFALQRSSFVKIYTMYARSHLYWGLELVLLLALLWGIGLTNYFASTVGVWVVAFAVLFSPLWFNPNAFSLTHVMEDFQGWQVWMRGGLDESTQTTWHAWHRDQVRRRTDSDHARSHAISCAIISLVAKVPSLAIAIFALRFGIETPGRCKLIISCNQWADWGIFTGGMLALLAVFLVSHRFLLRFRRIWRIFVIVLAVAALGLVISYYVLYRISSSTGGRVFYIWVFTDFQLLVVLSQVVLQAEAVLRSKCDLNLGGMRRLSSSFYMLLDYILGYCYFLVLFVLAYTRVAMVLQSVLLFNVSFGMALIRGRLFEGFYIKDWVDHQIGQRRRQAHMQSESSPSSHDGPASPSPLLGTDKGLKTS</sequence>
<keyword evidence="2" id="KW-1133">Transmembrane helix</keyword>
<feature type="domain" description="Glycosyl transferase 48" evidence="3">
    <location>
        <begin position="458"/>
        <end position="1182"/>
    </location>
</feature>
<feature type="transmembrane region" description="Helical" evidence="2">
    <location>
        <begin position="1259"/>
        <end position="1280"/>
    </location>
</feature>
<evidence type="ECO:0000256" key="1">
    <source>
        <dbReference type="SAM" id="MobiDB-lite"/>
    </source>
</evidence>
<dbReference type="Proteomes" id="UP001465755">
    <property type="component" value="Unassembled WGS sequence"/>
</dbReference>
<organism evidence="4 5">
    <name type="scientific">Symbiochloris irregularis</name>
    <dbReference type="NCBI Taxonomy" id="706552"/>
    <lineage>
        <taxon>Eukaryota</taxon>
        <taxon>Viridiplantae</taxon>
        <taxon>Chlorophyta</taxon>
        <taxon>core chlorophytes</taxon>
        <taxon>Trebouxiophyceae</taxon>
        <taxon>Trebouxiales</taxon>
        <taxon>Trebouxiaceae</taxon>
        <taxon>Symbiochloris</taxon>
    </lineage>
</organism>
<dbReference type="PANTHER" id="PTHR12741">
    <property type="entry name" value="LYST-INTERACTING PROTEIN LIP5 DOPAMINE RESPONSIVE PROTEIN DRG-1"/>
    <property type="match status" value="1"/>
</dbReference>
<evidence type="ECO:0000256" key="2">
    <source>
        <dbReference type="SAM" id="Phobius"/>
    </source>
</evidence>
<dbReference type="PANTHER" id="PTHR12741:SF48">
    <property type="entry name" value="1,3-BETA-GLUCAN SYNTHASE COMPONENT FKS1-RELATED"/>
    <property type="match status" value="1"/>
</dbReference>
<feature type="transmembrane region" description="Helical" evidence="2">
    <location>
        <begin position="995"/>
        <end position="1016"/>
    </location>
</feature>
<dbReference type="Pfam" id="PF02364">
    <property type="entry name" value="Glucan_synthase"/>
    <property type="match status" value="1"/>
</dbReference>
<feature type="transmembrane region" description="Helical" evidence="2">
    <location>
        <begin position="1113"/>
        <end position="1133"/>
    </location>
</feature>
<reference evidence="4 5" key="1">
    <citation type="journal article" date="2024" name="Nat. Commun.">
        <title>Phylogenomics reveals the evolutionary origins of lichenization in chlorophyte algae.</title>
        <authorList>
            <person name="Puginier C."/>
            <person name="Libourel C."/>
            <person name="Otte J."/>
            <person name="Skaloud P."/>
            <person name="Haon M."/>
            <person name="Grisel S."/>
            <person name="Petersen M."/>
            <person name="Berrin J.G."/>
            <person name="Delaux P.M."/>
            <person name="Dal Grande F."/>
            <person name="Keller J."/>
        </authorList>
    </citation>
    <scope>NUCLEOTIDE SEQUENCE [LARGE SCALE GENOMIC DNA]</scope>
    <source>
        <strain evidence="4 5">SAG 2036</strain>
    </source>
</reference>
<feature type="transmembrane region" description="Helical" evidence="2">
    <location>
        <begin position="1334"/>
        <end position="1355"/>
    </location>
</feature>
<dbReference type="InterPro" id="IPR003440">
    <property type="entry name" value="Glyco_trans_48_dom"/>
</dbReference>
<evidence type="ECO:0000313" key="4">
    <source>
        <dbReference type="EMBL" id="KAK9796256.1"/>
    </source>
</evidence>
<feature type="region of interest" description="Disordered" evidence="1">
    <location>
        <begin position="1402"/>
        <end position="1433"/>
    </location>
</feature>
<dbReference type="GO" id="GO:0005886">
    <property type="term" value="C:plasma membrane"/>
    <property type="evidence" value="ECO:0007669"/>
    <property type="project" value="TreeGrafter"/>
</dbReference>
<feature type="transmembrane region" description="Helical" evidence="2">
    <location>
        <begin position="1292"/>
        <end position="1313"/>
    </location>
</feature>
<feature type="transmembrane region" description="Helical" evidence="2">
    <location>
        <begin position="1185"/>
        <end position="1208"/>
    </location>
</feature>